<dbReference type="SUPFAM" id="SSF55961">
    <property type="entry name" value="Bet v1-like"/>
    <property type="match status" value="1"/>
</dbReference>
<dbReference type="Proteomes" id="UP000199051">
    <property type="component" value="Unassembled WGS sequence"/>
</dbReference>
<dbReference type="RefSeq" id="WP_092775197.1">
    <property type="nucleotide sequence ID" value="NZ_FOGI01000002.1"/>
</dbReference>
<dbReference type="Gene3D" id="3.30.530.20">
    <property type="match status" value="1"/>
</dbReference>
<dbReference type="AlphaFoldDB" id="A0A1H9MP98"/>
<name>A0A1H9MP98_9PSEU</name>
<gene>
    <name evidence="1" type="ORF">SAMN04487818_102264</name>
</gene>
<accession>A0A1H9MP98</accession>
<reference evidence="2" key="1">
    <citation type="submission" date="2016-10" db="EMBL/GenBank/DDBJ databases">
        <authorList>
            <person name="Varghese N."/>
            <person name="Submissions S."/>
        </authorList>
    </citation>
    <scope>NUCLEOTIDE SEQUENCE [LARGE SCALE GENOMIC DNA]</scope>
    <source>
        <strain evidence="2">DSM 44260</strain>
    </source>
</reference>
<evidence type="ECO:0000313" key="2">
    <source>
        <dbReference type="Proteomes" id="UP000199051"/>
    </source>
</evidence>
<sequence>MVDVQRTFTVHATPEAVVDYLKDFARTEEWDPGTVSCRRLDDGPIRVGSTWHNVSKFLGSETELTYELVTSEPGHLKFIGKNNTATSTDDIRVTPGSSPGESELTYHAHIDFHGVAKLATPVAKIAFEKLATDTENNLTKLFSGAP</sequence>
<dbReference type="InterPro" id="IPR019587">
    <property type="entry name" value="Polyketide_cyclase/dehydratase"/>
</dbReference>
<proteinExistence type="predicted"/>
<dbReference type="Pfam" id="PF10604">
    <property type="entry name" value="Polyketide_cyc2"/>
    <property type="match status" value="1"/>
</dbReference>
<dbReference type="EMBL" id="FOGI01000002">
    <property type="protein sequence ID" value="SER25524.1"/>
    <property type="molecule type" value="Genomic_DNA"/>
</dbReference>
<protein>
    <submittedName>
        <fullName evidence="1">Carbon monoxide dehydrogenase subunit G</fullName>
    </submittedName>
</protein>
<dbReference type="InterPro" id="IPR023393">
    <property type="entry name" value="START-like_dom_sf"/>
</dbReference>
<dbReference type="CDD" id="cd08865">
    <property type="entry name" value="SRPBCC_10"/>
    <property type="match status" value="1"/>
</dbReference>
<organism evidence="1 2">
    <name type="scientific">Actinokineospora terrae</name>
    <dbReference type="NCBI Taxonomy" id="155974"/>
    <lineage>
        <taxon>Bacteria</taxon>
        <taxon>Bacillati</taxon>
        <taxon>Actinomycetota</taxon>
        <taxon>Actinomycetes</taxon>
        <taxon>Pseudonocardiales</taxon>
        <taxon>Pseudonocardiaceae</taxon>
        <taxon>Actinokineospora</taxon>
    </lineage>
</organism>
<evidence type="ECO:0000313" key="1">
    <source>
        <dbReference type="EMBL" id="SER25524.1"/>
    </source>
</evidence>
<keyword evidence="2" id="KW-1185">Reference proteome</keyword>
<dbReference type="STRING" id="155974.SAMN04487818_102264"/>